<feature type="region of interest" description="Disordered" evidence="1">
    <location>
        <begin position="18"/>
        <end position="37"/>
    </location>
</feature>
<evidence type="ECO:0000256" key="1">
    <source>
        <dbReference type="SAM" id="MobiDB-lite"/>
    </source>
</evidence>
<accession>A0A1N7BR27</accession>
<organism evidence="2 3">
    <name type="scientific">Haladaptatus litoreus</name>
    <dbReference type="NCBI Taxonomy" id="553468"/>
    <lineage>
        <taxon>Archaea</taxon>
        <taxon>Methanobacteriati</taxon>
        <taxon>Methanobacteriota</taxon>
        <taxon>Stenosarchaea group</taxon>
        <taxon>Halobacteria</taxon>
        <taxon>Halobacteriales</taxon>
        <taxon>Haladaptataceae</taxon>
        <taxon>Haladaptatus</taxon>
    </lineage>
</organism>
<reference evidence="3" key="1">
    <citation type="submission" date="2017-01" db="EMBL/GenBank/DDBJ databases">
        <authorList>
            <person name="Varghese N."/>
            <person name="Submissions S."/>
        </authorList>
    </citation>
    <scope>NUCLEOTIDE SEQUENCE [LARGE SCALE GENOMIC DNA]</scope>
    <source>
        <strain evidence="3">CGMCC 1.7737</strain>
    </source>
</reference>
<dbReference type="EMBL" id="FTNO01000002">
    <property type="protein sequence ID" value="SIR53821.1"/>
    <property type="molecule type" value="Genomic_DNA"/>
</dbReference>
<dbReference type="OrthoDB" id="146450at2157"/>
<evidence type="ECO:0008006" key="4">
    <source>
        <dbReference type="Google" id="ProtNLM"/>
    </source>
</evidence>
<keyword evidence="3" id="KW-1185">Reference proteome</keyword>
<sequence length="200" mass="22853">MDKKTEELRDIFMDVTDEETVTEKQAETHGSLGSEEKVDEQLRDVIEEMRGRYDFDTSLSNEELATVVRQFSAGKNDDEIADELGDASTGETVFDARIDLHLFRESDTDASFDITDLKDCLVSEMSVADCADQLDTNESTIRRYQRIIEAKDEARSVNQQYINEFENILQDRELSDRMTQDMQQDGLEDATDGMESNVSF</sequence>
<gene>
    <name evidence="2" type="ORF">SAMN05421858_2708</name>
</gene>
<evidence type="ECO:0000313" key="2">
    <source>
        <dbReference type="EMBL" id="SIR53821.1"/>
    </source>
</evidence>
<dbReference type="AlphaFoldDB" id="A0A1N7BR27"/>
<proteinExistence type="predicted"/>
<dbReference type="Proteomes" id="UP000186914">
    <property type="component" value="Unassembled WGS sequence"/>
</dbReference>
<name>A0A1N7BR27_9EURY</name>
<protein>
    <recommendedName>
        <fullName evidence="4">Conditioned medium-induced protein 4</fullName>
    </recommendedName>
</protein>
<dbReference type="RefSeq" id="WP_076430700.1">
    <property type="nucleotide sequence ID" value="NZ_FTNO01000002.1"/>
</dbReference>
<evidence type="ECO:0000313" key="3">
    <source>
        <dbReference type="Proteomes" id="UP000186914"/>
    </source>
</evidence>
<feature type="region of interest" description="Disordered" evidence="1">
    <location>
        <begin position="174"/>
        <end position="200"/>
    </location>
</feature>